<dbReference type="SUPFAM" id="SSF53448">
    <property type="entry name" value="Nucleotide-diphospho-sugar transferases"/>
    <property type="match status" value="1"/>
</dbReference>
<evidence type="ECO:0000313" key="2">
    <source>
        <dbReference type="Proteomes" id="UP001206925"/>
    </source>
</evidence>
<dbReference type="Proteomes" id="UP001206925">
    <property type="component" value="Unassembled WGS sequence"/>
</dbReference>
<reference evidence="1" key="1">
    <citation type="submission" date="2022-06" db="EMBL/GenBank/DDBJ databases">
        <title>Uncovering the hologenomic basis of an extraordinary plant invasion.</title>
        <authorList>
            <person name="Bieker V.C."/>
            <person name="Martin M.D."/>
            <person name="Gilbert T."/>
            <person name="Hodgins K."/>
            <person name="Battlay P."/>
            <person name="Petersen B."/>
            <person name="Wilson J."/>
        </authorList>
    </citation>
    <scope>NUCLEOTIDE SEQUENCE</scope>
    <source>
        <strain evidence="1">AA19_3_7</strain>
        <tissue evidence="1">Leaf</tissue>
    </source>
</reference>
<name>A0AAD5CWZ4_AMBAR</name>
<keyword evidence="2" id="KW-1185">Reference proteome</keyword>
<protein>
    <submittedName>
        <fullName evidence="1">Uncharacterized protein</fullName>
    </submittedName>
</protein>
<proteinExistence type="predicted"/>
<dbReference type="EMBL" id="JAMZMK010006264">
    <property type="protein sequence ID" value="KAI7749903.1"/>
    <property type="molecule type" value="Genomic_DNA"/>
</dbReference>
<evidence type="ECO:0000313" key="1">
    <source>
        <dbReference type="EMBL" id="KAI7749903.1"/>
    </source>
</evidence>
<comment type="caution">
    <text evidence="1">The sequence shown here is derived from an EMBL/GenBank/DDBJ whole genome shotgun (WGS) entry which is preliminary data.</text>
</comment>
<dbReference type="AlphaFoldDB" id="A0AAD5CWZ4"/>
<organism evidence="1 2">
    <name type="scientific">Ambrosia artemisiifolia</name>
    <name type="common">Common ragweed</name>
    <dbReference type="NCBI Taxonomy" id="4212"/>
    <lineage>
        <taxon>Eukaryota</taxon>
        <taxon>Viridiplantae</taxon>
        <taxon>Streptophyta</taxon>
        <taxon>Embryophyta</taxon>
        <taxon>Tracheophyta</taxon>
        <taxon>Spermatophyta</taxon>
        <taxon>Magnoliopsida</taxon>
        <taxon>eudicotyledons</taxon>
        <taxon>Gunneridae</taxon>
        <taxon>Pentapetalae</taxon>
        <taxon>asterids</taxon>
        <taxon>campanulids</taxon>
        <taxon>Asterales</taxon>
        <taxon>Asteraceae</taxon>
        <taxon>Asteroideae</taxon>
        <taxon>Heliantheae alliance</taxon>
        <taxon>Heliantheae</taxon>
        <taxon>Ambrosia</taxon>
    </lineage>
</organism>
<dbReference type="InterPro" id="IPR029044">
    <property type="entry name" value="Nucleotide-diphossugar_trans"/>
</dbReference>
<gene>
    <name evidence="1" type="ORF">M8C21_014076</name>
</gene>
<accession>A0AAD5CWZ4</accession>
<dbReference type="Gene3D" id="3.90.550.10">
    <property type="entry name" value="Spore Coat Polysaccharide Biosynthesis Protein SpsA, Chain A"/>
    <property type="match status" value="1"/>
</dbReference>
<sequence length="82" mass="8917">MSGTDDKSIVTCAADGQILETCKPGGHGVIWKLAYHKGVFQWFHNQGREGSNVQQVSNVVAATDVTLLAIVKIGLHEWEDLP</sequence>